<evidence type="ECO:0000313" key="2">
    <source>
        <dbReference type="Proteomes" id="UP001190700"/>
    </source>
</evidence>
<accession>A0AAE0LE59</accession>
<dbReference type="AlphaFoldDB" id="A0AAE0LE59"/>
<comment type="caution">
    <text evidence="1">The sequence shown here is derived from an EMBL/GenBank/DDBJ whole genome shotgun (WGS) entry which is preliminary data.</text>
</comment>
<evidence type="ECO:0000313" key="1">
    <source>
        <dbReference type="EMBL" id="KAK3281479.1"/>
    </source>
</evidence>
<organism evidence="1 2">
    <name type="scientific">Cymbomonas tetramitiformis</name>
    <dbReference type="NCBI Taxonomy" id="36881"/>
    <lineage>
        <taxon>Eukaryota</taxon>
        <taxon>Viridiplantae</taxon>
        <taxon>Chlorophyta</taxon>
        <taxon>Pyramimonadophyceae</taxon>
        <taxon>Pyramimonadales</taxon>
        <taxon>Pyramimonadaceae</taxon>
        <taxon>Cymbomonas</taxon>
    </lineage>
</organism>
<sequence>MNDFAWLKDGARAITSGIPFAGIPNLGGQVGGGRWAVNGERWAANGKRRAVGGGPWPIKTAMGGLSGGWWALGARRCALGGGRWAVIGKRDGRRAVIDGRCAVRGGHTW</sequence>
<keyword evidence="2" id="KW-1185">Reference proteome</keyword>
<dbReference type="EMBL" id="LGRX02003823">
    <property type="protein sequence ID" value="KAK3281479.1"/>
    <property type="molecule type" value="Genomic_DNA"/>
</dbReference>
<gene>
    <name evidence="1" type="ORF">CYMTET_10734</name>
</gene>
<proteinExistence type="predicted"/>
<dbReference type="Proteomes" id="UP001190700">
    <property type="component" value="Unassembled WGS sequence"/>
</dbReference>
<name>A0AAE0LE59_9CHLO</name>
<protein>
    <submittedName>
        <fullName evidence="1">Uncharacterized protein</fullName>
    </submittedName>
</protein>
<reference evidence="1 2" key="1">
    <citation type="journal article" date="2015" name="Genome Biol. Evol.">
        <title>Comparative Genomics of a Bacterivorous Green Alga Reveals Evolutionary Causalities and Consequences of Phago-Mixotrophic Mode of Nutrition.</title>
        <authorList>
            <person name="Burns J.A."/>
            <person name="Paasch A."/>
            <person name="Narechania A."/>
            <person name="Kim E."/>
        </authorList>
    </citation>
    <scope>NUCLEOTIDE SEQUENCE [LARGE SCALE GENOMIC DNA]</scope>
    <source>
        <strain evidence="1 2">PLY_AMNH</strain>
    </source>
</reference>